<comment type="catalytic activity">
    <reaction evidence="6">
        <text>cytidine(1402) in 16S rRNA + S-adenosyl-L-methionine = N(4)-methylcytidine(1402) in 16S rRNA + S-adenosyl-L-homocysteine + H(+)</text>
        <dbReference type="Rhea" id="RHEA:42928"/>
        <dbReference type="Rhea" id="RHEA-COMP:10286"/>
        <dbReference type="Rhea" id="RHEA-COMP:10287"/>
        <dbReference type="ChEBI" id="CHEBI:15378"/>
        <dbReference type="ChEBI" id="CHEBI:57856"/>
        <dbReference type="ChEBI" id="CHEBI:59789"/>
        <dbReference type="ChEBI" id="CHEBI:74506"/>
        <dbReference type="ChEBI" id="CHEBI:82748"/>
        <dbReference type="EC" id="2.1.1.199"/>
    </reaction>
</comment>
<feature type="region of interest" description="Disordered" evidence="8">
    <location>
        <begin position="262"/>
        <end position="309"/>
    </location>
</feature>
<keyword evidence="6" id="KW-0963">Cytoplasm</keyword>
<comment type="function">
    <text evidence="6">Specifically methylates the N4 position of cytidine in position 1402 (C1402) of 16S rRNA.</text>
</comment>
<dbReference type="Gene3D" id="3.40.50.150">
    <property type="entry name" value="Vaccinia Virus protein VP39"/>
    <property type="match status" value="1"/>
</dbReference>
<dbReference type="EC" id="2.1.1.199" evidence="6"/>
<gene>
    <name evidence="6 9" type="primary">rsmH</name>
    <name evidence="9" type="ORF">LZC94_05760</name>
</gene>
<dbReference type="EMBL" id="CP089984">
    <property type="protein sequence ID" value="WXB20350.1"/>
    <property type="molecule type" value="Genomic_DNA"/>
</dbReference>
<feature type="binding site" evidence="6">
    <location>
        <position position="71"/>
    </location>
    <ligand>
        <name>S-adenosyl-L-methionine</name>
        <dbReference type="ChEBI" id="CHEBI:59789"/>
    </ligand>
</feature>
<keyword evidence="7" id="KW-0175">Coiled coil</keyword>
<organism evidence="9 10">
    <name type="scientific">Pendulispora albinea</name>
    <dbReference type="NCBI Taxonomy" id="2741071"/>
    <lineage>
        <taxon>Bacteria</taxon>
        <taxon>Pseudomonadati</taxon>
        <taxon>Myxococcota</taxon>
        <taxon>Myxococcia</taxon>
        <taxon>Myxococcales</taxon>
        <taxon>Sorangiineae</taxon>
        <taxon>Pendulisporaceae</taxon>
        <taxon>Pendulispora</taxon>
    </lineage>
</organism>
<reference evidence="9 10" key="1">
    <citation type="submission" date="2021-12" db="EMBL/GenBank/DDBJ databases">
        <title>Discovery of the Pendulisporaceae a myxobacterial family with distinct sporulation behavior and unique specialized metabolism.</title>
        <authorList>
            <person name="Garcia R."/>
            <person name="Popoff A."/>
            <person name="Bader C.D."/>
            <person name="Loehr J."/>
            <person name="Walesch S."/>
            <person name="Walt C."/>
            <person name="Boldt J."/>
            <person name="Bunk B."/>
            <person name="Haeckl F.J.F.P.J."/>
            <person name="Gunesch A.P."/>
            <person name="Birkelbach J."/>
            <person name="Nuebel U."/>
            <person name="Pietschmann T."/>
            <person name="Bach T."/>
            <person name="Mueller R."/>
        </authorList>
    </citation>
    <scope>NUCLEOTIDE SEQUENCE [LARGE SCALE GENOMIC DNA]</scope>
    <source>
        <strain evidence="9 10">MSr11954</strain>
    </source>
</reference>
<proteinExistence type="inferred from homology"/>
<evidence type="ECO:0000256" key="1">
    <source>
        <dbReference type="ARBA" id="ARBA00010396"/>
    </source>
</evidence>
<dbReference type="Gene3D" id="1.10.150.170">
    <property type="entry name" value="Putative methyltransferase TM0872, insert domain"/>
    <property type="match status" value="1"/>
</dbReference>
<dbReference type="GO" id="GO:0008168">
    <property type="term" value="F:methyltransferase activity"/>
    <property type="evidence" value="ECO:0007669"/>
    <property type="project" value="UniProtKB-KW"/>
</dbReference>
<feature type="binding site" evidence="6">
    <location>
        <position position="44"/>
    </location>
    <ligand>
        <name>S-adenosyl-L-methionine</name>
        <dbReference type="ChEBI" id="CHEBI:59789"/>
    </ligand>
</feature>
<evidence type="ECO:0000256" key="5">
    <source>
        <dbReference type="ARBA" id="ARBA00022691"/>
    </source>
</evidence>
<feature type="binding site" evidence="6">
    <location>
        <position position="99"/>
    </location>
    <ligand>
        <name>S-adenosyl-L-methionine</name>
        <dbReference type="ChEBI" id="CHEBI:59789"/>
    </ligand>
</feature>
<keyword evidence="5 6" id="KW-0949">S-adenosyl-L-methionine</keyword>
<keyword evidence="10" id="KW-1185">Reference proteome</keyword>
<dbReference type="CDD" id="cd02440">
    <property type="entry name" value="AdoMet_MTases"/>
    <property type="match status" value="1"/>
</dbReference>
<keyword evidence="3 6" id="KW-0489">Methyltransferase</keyword>
<dbReference type="Pfam" id="PF01795">
    <property type="entry name" value="Methyltransf_5"/>
    <property type="match status" value="1"/>
</dbReference>
<feature type="coiled-coil region" evidence="7">
    <location>
        <begin position="50"/>
        <end position="77"/>
    </location>
</feature>
<dbReference type="InterPro" id="IPR023397">
    <property type="entry name" value="SAM-dep_MeTrfase_MraW_recog"/>
</dbReference>
<keyword evidence="2 6" id="KW-0698">rRNA processing</keyword>
<comment type="subcellular location">
    <subcellularLocation>
        <location evidence="6">Cytoplasm</location>
    </subcellularLocation>
</comment>
<dbReference type="InterPro" id="IPR029063">
    <property type="entry name" value="SAM-dependent_MTases_sf"/>
</dbReference>
<protein>
    <recommendedName>
        <fullName evidence="6">Ribosomal RNA small subunit methyltransferase H</fullName>
        <ecNumber evidence="6">2.1.1.199</ecNumber>
    </recommendedName>
    <alternativeName>
        <fullName evidence="6">16S rRNA m(4)C1402 methyltransferase</fullName>
    </alternativeName>
    <alternativeName>
        <fullName evidence="6">rRNA (cytosine-N(4)-)-methyltransferase RsmH</fullName>
    </alternativeName>
</protein>
<evidence type="ECO:0000256" key="8">
    <source>
        <dbReference type="SAM" id="MobiDB-lite"/>
    </source>
</evidence>
<dbReference type="SUPFAM" id="SSF81799">
    <property type="entry name" value="Putative methyltransferase TM0872, insert domain"/>
    <property type="match status" value="1"/>
</dbReference>
<dbReference type="GO" id="GO:0032259">
    <property type="term" value="P:methylation"/>
    <property type="evidence" value="ECO:0007669"/>
    <property type="project" value="UniProtKB-KW"/>
</dbReference>
<dbReference type="NCBIfam" id="TIGR00006">
    <property type="entry name" value="16S rRNA (cytosine(1402)-N(4))-methyltransferase RsmH"/>
    <property type="match status" value="1"/>
</dbReference>
<evidence type="ECO:0000313" key="10">
    <source>
        <dbReference type="Proteomes" id="UP001370348"/>
    </source>
</evidence>
<comment type="similarity">
    <text evidence="1 6">Belongs to the methyltransferase superfamily. RsmH family.</text>
</comment>
<evidence type="ECO:0000256" key="2">
    <source>
        <dbReference type="ARBA" id="ARBA00022552"/>
    </source>
</evidence>
<name>A0ABZ2MCU9_9BACT</name>
<sequence length="309" mass="33780">MRDEVAQVLAPRNGGIYVDVTLGGGGHAEAILEGAPGARVIGFDRDPEAIRATETRLERFEDRIEIVRSNFGRVREELEAMGLARVDGVCADLGVSSPQLDDPLRGMSFRSEGPLDMRMDPEDEETALDLIARLKDDELADVIYRYGDERRSRRIARSIKRALDEGDLATTLDLRRAIVRAVGPVRVGGVDPATRTFQALRIAVNRELDELSELLASLSELLVPGGVAAVISFHSLEDRLVKKAFSVRDAWEPIWKKPLMASEEERAANPRARSAKLRAARRISPAAGGPVSRSRPAGEGGPTSEEVAR</sequence>
<feature type="binding site" evidence="6">
    <location>
        <position position="92"/>
    </location>
    <ligand>
        <name>S-adenosyl-L-methionine</name>
        <dbReference type="ChEBI" id="CHEBI:59789"/>
    </ligand>
</feature>
<dbReference type="SUPFAM" id="SSF53335">
    <property type="entry name" value="S-adenosyl-L-methionine-dependent methyltransferases"/>
    <property type="match status" value="1"/>
</dbReference>
<evidence type="ECO:0000256" key="4">
    <source>
        <dbReference type="ARBA" id="ARBA00022679"/>
    </source>
</evidence>
<keyword evidence="4 6" id="KW-0808">Transferase</keyword>
<dbReference type="Proteomes" id="UP001370348">
    <property type="component" value="Chromosome"/>
</dbReference>
<dbReference type="InterPro" id="IPR002903">
    <property type="entry name" value="RsmH"/>
</dbReference>
<evidence type="ECO:0000256" key="7">
    <source>
        <dbReference type="SAM" id="Coils"/>
    </source>
</evidence>
<evidence type="ECO:0000313" key="9">
    <source>
        <dbReference type="EMBL" id="WXB20350.1"/>
    </source>
</evidence>
<dbReference type="HAMAP" id="MF_01007">
    <property type="entry name" value="16SrRNA_methyltr_H"/>
    <property type="match status" value="1"/>
</dbReference>
<accession>A0ABZ2MCU9</accession>
<dbReference type="PANTHER" id="PTHR11265">
    <property type="entry name" value="S-ADENOSYL-METHYLTRANSFERASE MRAW"/>
    <property type="match status" value="1"/>
</dbReference>
<dbReference type="PIRSF" id="PIRSF004486">
    <property type="entry name" value="MraW"/>
    <property type="match status" value="1"/>
</dbReference>
<evidence type="ECO:0000256" key="3">
    <source>
        <dbReference type="ARBA" id="ARBA00022603"/>
    </source>
</evidence>
<dbReference type="PANTHER" id="PTHR11265:SF0">
    <property type="entry name" value="12S RRNA N4-METHYLCYTIDINE METHYLTRANSFERASE"/>
    <property type="match status" value="1"/>
</dbReference>
<evidence type="ECO:0000256" key="6">
    <source>
        <dbReference type="HAMAP-Rule" id="MF_01007"/>
    </source>
</evidence>
<feature type="binding site" evidence="6">
    <location>
        <begin position="25"/>
        <end position="27"/>
    </location>
    <ligand>
        <name>S-adenosyl-L-methionine</name>
        <dbReference type="ChEBI" id="CHEBI:59789"/>
    </ligand>
</feature>